<dbReference type="Pfam" id="PF01494">
    <property type="entry name" value="FAD_binding_3"/>
    <property type="match status" value="1"/>
</dbReference>
<sequence length="462" mass="52371">MIKYLLSVQKAALFAIRVSMKDSKDIQVSIIGGGLVGTLCACILGNKGIQVKLYEMRDDIRRTKVSHGRSMNLTLSERGMSALRLVGIKDETIKKFTIPIRGRILHSQDSRRVPFPTDRKGRYFYSVIRKDLGEVLVAAAEKNPNIKFFYNHKFLNCCFKTGKYQVQGPNGEVIEDSADLLIGCDGAYSAVRRQMLKMSRFDYHQSYFEQGYVELCIPPTLSGKFAMEADYIHFWPRKEVLMTALPNNNSTYTVTLFMPFEMFEQMDTPGKLLQLFSENFPDAIPLIGKEKLITDFFNASPNAMVSIKCNSYHVGDKVLILGDAAHAMLPFNGQGMNAGFEDCEILAELLSTYKYDLREVLPAFTKCRQKDADVVCDLAKSTYNVMKLHTSKTFLLWNKVDVFLNTIFPKSWILLNSEITFSKLKYSHCLARKQAQDKILSSLLWSVTIIGLVFTTAMVARL</sequence>
<evidence type="ECO:0000256" key="1">
    <source>
        <dbReference type="ARBA" id="ARBA00001974"/>
    </source>
</evidence>
<dbReference type="GO" id="GO:0071949">
    <property type="term" value="F:FAD binding"/>
    <property type="evidence" value="ECO:0007669"/>
    <property type="project" value="InterPro"/>
</dbReference>
<evidence type="ECO:0000256" key="6">
    <source>
        <dbReference type="ARBA" id="ARBA00023002"/>
    </source>
</evidence>
<comment type="cofactor">
    <cofactor evidence="1">
        <name>FAD</name>
        <dbReference type="ChEBI" id="CHEBI:57692"/>
    </cofactor>
</comment>
<dbReference type="EMBL" id="BMAW01131232">
    <property type="protein sequence ID" value="GFU38617.1"/>
    <property type="molecule type" value="Genomic_DNA"/>
</dbReference>
<evidence type="ECO:0000256" key="8">
    <source>
        <dbReference type="SAM" id="Phobius"/>
    </source>
</evidence>
<evidence type="ECO:0000256" key="3">
    <source>
        <dbReference type="ARBA" id="ARBA00022642"/>
    </source>
</evidence>
<keyword evidence="3" id="KW-0662">Pyridine nucleotide biosynthesis</keyword>
<dbReference type="FunFam" id="3.50.50.60:FF:000185">
    <property type="entry name" value="Kynurenine 3-monooxygenase"/>
    <property type="match status" value="1"/>
</dbReference>
<dbReference type="Proteomes" id="UP000887013">
    <property type="component" value="Unassembled WGS sequence"/>
</dbReference>
<dbReference type="GO" id="GO:0004502">
    <property type="term" value="F:kynurenine 3-monooxygenase activity"/>
    <property type="evidence" value="ECO:0007669"/>
    <property type="project" value="TreeGrafter"/>
</dbReference>
<dbReference type="Gene3D" id="3.50.50.60">
    <property type="entry name" value="FAD/NAD(P)-binding domain"/>
    <property type="match status" value="1"/>
</dbReference>
<keyword evidence="8" id="KW-0472">Membrane</keyword>
<keyword evidence="4" id="KW-0274">FAD</keyword>
<keyword evidence="2" id="KW-0285">Flavoprotein</keyword>
<accession>A0A8X6QZE5</accession>
<dbReference type="GO" id="GO:0070189">
    <property type="term" value="P:kynurenine metabolic process"/>
    <property type="evidence" value="ECO:0007669"/>
    <property type="project" value="TreeGrafter"/>
</dbReference>
<comment type="caution">
    <text evidence="10">The sequence shown here is derived from an EMBL/GenBank/DDBJ whole genome shotgun (WGS) entry which is preliminary data.</text>
</comment>
<evidence type="ECO:0000256" key="4">
    <source>
        <dbReference type="ARBA" id="ARBA00022827"/>
    </source>
</evidence>
<dbReference type="GO" id="GO:0019363">
    <property type="term" value="P:pyridine nucleotide biosynthetic process"/>
    <property type="evidence" value="ECO:0007669"/>
    <property type="project" value="UniProtKB-KW"/>
</dbReference>
<dbReference type="GO" id="GO:0005741">
    <property type="term" value="C:mitochondrial outer membrane"/>
    <property type="evidence" value="ECO:0007669"/>
    <property type="project" value="TreeGrafter"/>
</dbReference>
<keyword evidence="6" id="KW-0560">Oxidoreductase</keyword>
<dbReference type="InterPro" id="IPR036188">
    <property type="entry name" value="FAD/NAD-bd_sf"/>
</dbReference>
<dbReference type="PANTHER" id="PTHR46028:SF2">
    <property type="entry name" value="KYNURENINE 3-MONOOXYGENASE"/>
    <property type="match status" value="1"/>
</dbReference>
<proteinExistence type="predicted"/>
<keyword evidence="7" id="KW-0503">Monooxygenase</keyword>
<dbReference type="InterPro" id="IPR002938">
    <property type="entry name" value="FAD-bd"/>
</dbReference>
<dbReference type="SUPFAM" id="SSF51905">
    <property type="entry name" value="FAD/NAD(P)-binding domain"/>
    <property type="match status" value="1"/>
</dbReference>
<evidence type="ECO:0000256" key="7">
    <source>
        <dbReference type="ARBA" id="ARBA00023033"/>
    </source>
</evidence>
<evidence type="ECO:0000256" key="5">
    <source>
        <dbReference type="ARBA" id="ARBA00022857"/>
    </source>
</evidence>
<keyword evidence="11" id="KW-1185">Reference proteome</keyword>
<feature type="transmembrane region" description="Helical" evidence="8">
    <location>
        <begin position="439"/>
        <end position="460"/>
    </location>
</feature>
<organism evidence="10 11">
    <name type="scientific">Nephila pilipes</name>
    <name type="common">Giant wood spider</name>
    <name type="synonym">Nephila maculata</name>
    <dbReference type="NCBI Taxonomy" id="299642"/>
    <lineage>
        <taxon>Eukaryota</taxon>
        <taxon>Metazoa</taxon>
        <taxon>Ecdysozoa</taxon>
        <taxon>Arthropoda</taxon>
        <taxon>Chelicerata</taxon>
        <taxon>Arachnida</taxon>
        <taxon>Araneae</taxon>
        <taxon>Araneomorphae</taxon>
        <taxon>Entelegynae</taxon>
        <taxon>Araneoidea</taxon>
        <taxon>Nephilidae</taxon>
        <taxon>Nephila</taxon>
    </lineage>
</organism>
<gene>
    <name evidence="10" type="primary">kh</name>
    <name evidence="10" type="ORF">NPIL_14551</name>
</gene>
<protein>
    <submittedName>
        <fullName evidence="10">Kynurenine 3-monooxygenase</fullName>
    </submittedName>
</protein>
<evidence type="ECO:0000313" key="11">
    <source>
        <dbReference type="Proteomes" id="UP000887013"/>
    </source>
</evidence>
<evidence type="ECO:0000313" key="10">
    <source>
        <dbReference type="EMBL" id="GFU38617.1"/>
    </source>
</evidence>
<dbReference type="OrthoDB" id="10053569at2759"/>
<evidence type="ECO:0000256" key="2">
    <source>
        <dbReference type="ARBA" id="ARBA00022630"/>
    </source>
</evidence>
<keyword evidence="5" id="KW-0521">NADP</keyword>
<dbReference type="PRINTS" id="PR00420">
    <property type="entry name" value="RNGMNOXGNASE"/>
</dbReference>
<dbReference type="PANTHER" id="PTHR46028">
    <property type="entry name" value="KYNURENINE 3-MONOOXYGENASE"/>
    <property type="match status" value="1"/>
</dbReference>
<feature type="domain" description="FAD-binding" evidence="9">
    <location>
        <begin position="26"/>
        <end position="351"/>
    </location>
</feature>
<keyword evidence="8" id="KW-0812">Transmembrane</keyword>
<evidence type="ECO:0000259" key="9">
    <source>
        <dbReference type="Pfam" id="PF01494"/>
    </source>
</evidence>
<name>A0A8X6QZE5_NEPPI</name>
<dbReference type="AlphaFoldDB" id="A0A8X6QZE5"/>
<reference evidence="10" key="1">
    <citation type="submission" date="2020-08" db="EMBL/GenBank/DDBJ databases">
        <title>Multicomponent nature underlies the extraordinary mechanical properties of spider dragline silk.</title>
        <authorList>
            <person name="Kono N."/>
            <person name="Nakamura H."/>
            <person name="Mori M."/>
            <person name="Yoshida Y."/>
            <person name="Ohtoshi R."/>
            <person name="Malay A.D."/>
            <person name="Moran D.A.P."/>
            <person name="Tomita M."/>
            <person name="Numata K."/>
            <person name="Arakawa K."/>
        </authorList>
    </citation>
    <scope>NUCLEOTIDE SEQUENCE</scope>
</reference>
<keyword evidence="8" id="KW-1133">Transmembrane helix</keyword>